<protein>
    <submittedName>
        <fullName evidence="2">Putative asparagine synthase</fullName>
    </submittedName>
</protein>
<dbReference type="PATRIC" id="fig|504832.7.peg.677"/>
<dbReference type="InterPro" id="IPR001962">
    <property type="entry name" value="Asn_synthase"/>
</dbReference>
<dbReference type="eggNOG" id="COG0367">
    <property type="taxonomic scope" value="Bacteria"/>
</dbReference>
<dbReference type="KEGG" id="ocg:OCA5_c06470"/>
<dbReference type="OrthoDB" id="9763290at2"/>
<dbReference type="Gene3D" id="3.40.50.620">
    <property type="entry name" value="HUPs"/>
    <property type="match status" value="1"/>
</dbReference>
<dbReference type="GO" id="GO:0004066">
    <property type="term" value="F:asparagine synthase (glutamine-hydrolyzing) activity"/>
    <property type="evidence" value="ECO:0007669"/>
    <property type="project" value="InterPro"/>
</dbReference>
<name>B6JJJ7_AFIC5</name>
<dbReference type="Proteomes" id="UP000007730">
    <property type="component" value="Chromosome"/>
</dbReference>
<evidence type="ECO:0000313" key="3">
    <source>
        <dbReference type="Proteomes" id="UP000007730"/>
    </source>
</evidence>
<evidence type="ECO:0000313" key="2">
    <source>
        <dbReference type="EMBL" id="AEI05370.1"/>
    </source>
</evidence>
<dbReference type="KEGG" id="oca:OCAR_7488"/>
<dbReference type="SUPFAM" id="SSF52402">
    <property type="entry name" value="Adenine nucleotide alpha hydrolases-like"/>
    <property type="match status" value="1"/>
</dbReference>
<evidence type="ECO:0000259" key="1">
    <source>
        <dbReference type="Pfam" id="PF00733"/>
    </source>
</evidence>
<dbReference type="STRING" id="504832.OCA5_c06470"/>
<dbReference type="GO" id="GO:0006529">
    <property type="term" value="P:asparagine biosynthetic process"/>
    <property type="evidence" value="ECO:0007669"/>
    <property type="project" value="InterPro"/>
</dbReference>
<accession>B6JJJ7</accession>
<proteinExistence type="predicted"/>
<organism evidence="2 3">
    <name type="scientific">Afipia carboxidovorans (strain ATCC 49405 / DSM 1227 / KCTC 32145 / OM5)</name>
    <name type="common">Oligotropha carboxidovorans</name>
    <dbReference type="NCBI Taxonomy" id="504832"/>
    <lineage>
        <taxon>Bacteria</taxon>
        <taxon>Pseudomonadati</taxon>
        <taxon>Pseudomonadota</taxon>
        <taxon>Alphaproteobacteria</taxon>
        <taxon>Hyphomicrobiales</taxon>
        <taxon>Nitrobacteraceae</taxon>
        <taxon>Afipia</taxon>
    </lineage>
</organism>
<dbReference type="HOGENOM" id="CLU_456226_0_0_5"/>
<dbReference type="RefSeq" id="WP_012564615.1">
    <property type="nucleotide sequence ID" value="NC_011386.1"/>
</dbReference>
<gene>
    <name evidence="2" type="ordered locus">OCA5_c06470</name>
</gene>
<dbReference type="AlphaFoldDB" id="B6JJJ7"/>
<dbReference type="InterPro" id="IPR014729">
    <property type="entry name" value="Rossmann-like_a/b/a_fold"/>
</dbReference>
<feature type="domain" description="Asparagine synthetase" evidence="1">
    <location>
        <begin position="180"/>
        <end position="544"/>
    </location>
</feature>
<sequence>MSNDRGGSSGTLSEAILLPCRDGLISIEGIVQRVDGEIGAAALRRLVEIVERDGPAALACAEGDFVALVQARDAVHAFKSFTSQYQIYYREADGLVANRLFAFWDAAGEWNEDYFARHVLIVPGYQFLSRETPIKNVVRVLPGELVSLRAQQIDRRQLVRRNYAYRFDPDQRREEVAEQVLHLLRDGVKTRLAARPQARICVEISGGLDSSFIACLLGEQLSGGIRGVMFSQPRLPSHAISEQYARDVADRYGIELVVLPPEDLPVGVPDAPGYSDEPSDFFWFGDIFSRAVAGLAAPNSYVFTGFGADQLFLRSPAFLPHLLRQKQYRAFRNTLPEASRLLSRGQVSIGWQCLLSQIPAELHRRLQHAWPFRGWNPWDVSDVNMERALTDDIAWLRCGKSLAAYSQERAVAEATLVGNGILCDDWGYFSAPRAVTQAHFSGKSLVDASPFCDLPLLDYVYDQISALLVHDFGARYKELLRDAQKGVVPDNLRNRQNDTFVFNSFQMAYIDATKERLESLLDEVDAAWIDVKAARLALQQLSFGMASSSTRSVTALLGYLQWRRSFLDFCAQRKASADHENADDGFFQASRAGLRNLG</sequence>
<dbReference type="Pfam" id="PF00733">
    <property type="entry name" value="Asn_synthase"/>
    <property type="match status" value="1"/>
</dbReference>
<dbReference type="EMBL" id="CP002826">
    <property type="protein sequence ID" value="AEI05370.1"/>
    <property type="molecule type" value="Genomic_DNA"/>
</dbReference>
<reference evidence="2 3" key="1">
    <citation type="journal article" date="2011" name="J. Bacteriol.">
        <title>Complete genome sequences of the chemolithoautotrophic Oligotropha carboxidovorans strains OM4 and OM5.</title>
        <authorList>
            <person name="Volland S."/>
            <person name="Rachinger M."/>
            <person name="Strittmatter A."/>
            <person name="Daniel R."/>
            <person name="Gottschalk G."/>
            <person name="Meyer O."/>
        </authorList>
    </citation>
    <scope>NUCLEOTIDE SEQUENCE [LARGE SCALE GENOMIC DNA]</scope>
    <source>
        <strain evidence="3">ATCC 49405 / DSM 1227 / KCTC 32145 / OM5</strain>
    </source>
</reference>
<keyword evidence="3" id="KW-1185">Reference proteome</keyword>